<gene>
    <name evidence="1" type="ORF">ACG04R_16220</name>
</gene>
<evidence type="ECO:0000313" key="1">
    <source>
        <dbReference type="EMBL" id="MFG6488233.1"/>
    </source>
</evidence>
<keyword evidence="2" id="KW-1185">Reference proteome</keyword>
<name>A0ABW7HE86_9BURK</name>
<organism evidence="1 2">
    <name type="scientific">Pelomonas candidula</name>
    <dbReference type="NCBI Taxonomy" id="3299025"/>
    <lineage>
        <taxon>Bacteria</taxon>
        <taxon>Pseudomonadati</taxon>
        <taxon>Pseudomonadota</taxon>
        <taxon>Betaproteobacteria</taxon>
        <taxon>Burkholderiales</taxon>
        <taxon>Sphaerotilaceae</taxon>
        <taxon>Roseateles</taxon>
    </lineage>
</organism>
<accession>A0ABW7HE86</accession>
<protein>
    <submittedName>
        <fullName evidence="1">Uncharacterized protein</fullName>
    </submittedName>
</protein>
<proteinExistence type="predicted"/>
<dbReference type="RefSeq" id="WP_394412719.1">
    <property type="nucleotide sequence ID" value="NZ_JBIGIC010000008.1"/>
</dbReference>
<dbReference type="EMBL" id="JBIGIC010000008">
    <property type="protein sequence ID" value="MFG6488233.1"/>
    <property type="molecule type" value="Genomic_DNA"/>
</dbReference>
<comment type="caution">
    <text evidence="1">The sequence shown here is derived from an EMBL/GenBank/DDBJ whole genome shotgun (WGS) entry which is preliminary data.</text>
</comment>
<sequence length="81" mass="8411">MAISSSPFGPVTLTGDEAKAFSRAMLLGRGTKAAAEAAANGRRMVADFARNGTVAIELKPKATIPASTSRASSRSTRRGMR</sequence>
<dbReference type="Proteomes" id="UP001606134">
    <property type="component" value="Unassembled WGS sequence"/>
</dbReference>
<reference evidence="1 2" key="1">
    <citation type="submission" date="2024-08" db="EMBL/GenBank/DDBJ databases">
        <authorList>
            <person name="Lu H."/>
        </authorList>
    </citation>
    <scope>NUCLEOTIDE SEQUENCE [LARGE SCALE GENOMIC DNA]</scope>
    <source>
        <strain evidence="1 2">BYS78W</strain>
    </source>
</reference>
<evidence type="ECO:0000313" key="2">
    <source>
        <dbReference type="Proteomes" id="UP001606134"/>
    </source>
</evidence>